<keyword evidence="14" id="KW-1185">Reference proteome</keyword>
<dbReference type="PIRSF" id="PIRSF000164">
    <property type="entry name" value="DHO_oxidase"/>
    <property type="match status" value="1"/>
</dbReference>
<feature type="domain" description="Dihydroorotate dehydrogenase catalytic" evidence="12">
    <location>
        <begin position="49"/>
        <end position="337"/>
    </location>
</feature>
<protein>
    <recommendedName>
        <fullName evidence="11">Dihydroorotate dehydrogenase (quinone)</fullName>
        <ecNumber evidence="11">1.3.5.2</ecNumber>
    </recommendedName>
    <alternativeName>
        <fullName evidence="11">DHOdehase</fullName>
        <shortName evidence="11">DHOD</shortName>
        <shortName evidence="11">DHODase</shortName>
    </alternativeName>
    <alternativeName>
        <fullName evidence="11">Dihydroorotate oxidase</fullName>
    </alternativeName>
</protein>
<evidence type="ECO:0000256" key="9">
    <source>
        <dbReference type="ARBA" id="ARBA00023136"/>
    </source>
</evidence>
<dbReference type="Proteomes" id="UP001501410">
    <property type="component" value="Unassembled WGS sequence"/>
</dbReference>
<gene>
    <name evidence="11" type="primary">pyrD</name>
    <name evidence="13" type="ORF">GCM10023092_28180</name>
</gene>
<proteinExistence type="inferred from homology"/>
<dbReference type="PANTHER" id="PTHR48109">
    <property type="entry name" value="DIHYDROOROTATE DEHYDROGENASE (QUINONE), MITOCHONDRIAL-RELATED"/>
    <property type="match status" value="1"/>
</dbReference>
<dbReference type="PROSITE" id="PS00912">
    <property type="entry name" value="DHODEHASE_2"/>
    <property type="match status" value="1"/>
</dbReference>
<dbReference type="HAMAP" id="MF_00225">
    <property type="entry name" value="DHO_dh_type2"/>
    <property type="match status" value="1"/>
</dbReference>
<dbReference type="PANTHER" id="PTHR48109:SF4">
    <property type="entry name" value="DIHYDROOROTATE DEHYDROGENASE (QUINONE), MITOCHONDRIAL"/>
    <property type="match status" value="1"/>
</dbReference>
<dbReference type="Pfam" id="PF01180">
    <property type="entry name" value="DHO_dh"/>
    <property type="match status" value="1"/>
</dbReference>
<keyword evidence="6 11" id="KW-0288">FMN</keyword>
<feature type="binding site" evidence="11">
    <location>
        <position position="70"/>
    </location>
    <ligand>
        <name>substrate</name>
    </ligand>
</feature>
<evidence type="ECO:0000256" key="3">
    <source>
        <dbReference type="ARBA" id="ARBA00005161"/>
    </source>
</evidence>
<dbReference type="EC" id="1.3.5.2" evidence="11"/>
<evidence type="ECO:0000256" key="2">
    <source>
        <dbReference type="ARBA" id="ARBA00004370"/>
    </source>
</evidence>
<keyword evidence="5 11" id="KW-0285">Flavoprotein</keyword>
<comment type="similarity">
    <text evidence="4 11">Belongs to the dihydroorotate dehydrogenase family. Type 2 subfamily.</text>
</comment>
<dbReference type="InterPro" id="IPR005719">
    <property type="entry name" value="Dihydroorotate_DH_2"/>
</dbReference>
<dbReference type="PROSITE" id="PS00911">
    <property type="entry name" value="DHODEHASE_1"/>
    <property type="match status" value="1"/>
</dbReference>
<evidence type="ECO:0000256" key="10">
    <source>
        <dbReference type="ARBA" id="ARBA00048639"/>
    </source>
</evidence>
<dbReference type="InterPro" id="IPR013785">
    <property type="entry name" value="Aldolase_TIM"/>
</dbReference>
<dbReference type="InterPro" id="IPR005720">
    <property type="entry name" value="Dihydroorotate_DH_cat"/>
</dbReference>
<evidence type="ECO:0000256" key="5">
    <source>
        <dbReference type="ARBA" id="ARBA00022630"/>
    </source>
</evidence>
<evidence type="ECO:0000256" key="4">
    <source>
        <dbReference type="ARBA" id="ARBA00005359"/>
    </source>
</evidence>
<feature type="binding site" evidence="11">
    <location>
        <begin position="66"/>
        <end position="70"/>
    </location>
    <ligand>
        <name>FMN</name>
        <dbReference type="ChEBI" id="CHEBI:58210"/>
    </ligand>
</feature>
<sequence>MYSLIRKILFRRNPEDVHYWAMAQLQKAYRNSLSRSMMRRMFSVKDRSLERELWGIKFPNPVGLAAGFDKDARWINELSCLGFGFVEIGTVTPLAQPGNDKPRLFRLTADQALINRMGFNNEGAAAAAARLAKPHERIIVGGNIGKNKVTPNEEALSDYEKAFRSLYDVVDYFVVNVSSPNTPGLRALQDKEPLSRILNRLKQIDAELGKKRPILLKIAPDLTDSQLDDIISLVDETKIEGIVATNTTISREGLQSAPSIAGETGGLSGKPLRERATEVVRYLHTKSNGTIKIIAAGGIFTAADAQEKLDAGASLVQVYTGFIYEGPAIASNICKGIRLS</sequence>
<keyword evidence="7 11" id="KW-0665">Pyrimidine biosynthesis</keyword>
<feature type="binding site" evidence="11">
    <location>
        <begin position="319"/>
        <end position="320"/>
    </location>
    <ligand>
        <name>FMN</name>
        <dbReference type="ChEBI" id="CHEBI:58210"/>
    </ligand>
</feature>
<keyword evidence="8 11" id="KW-0560">Oxidoreductase</keyword>
<dbReference type="RefSeq" id="WP_344828571.1">
    <property type="nucleotide sequence ID" value="NZ_BAABEZ010000024.1"/>
</dbReference>
<dbReference type="InterPro" id="IPR012135">
    <property type="entry name" value="Dihydroorotate_DH_1_2"/>
</dbReference>
<feature type="binding site" evidence="11">
    <location>
        <position position="176"/>
    </location>
    <ligand>
        <name>FMN</name>
        <dbReference type="ChEBI" id="CHEBI:58210"/>
    </ligand>
</feature>
<comment type="function">
    <text evidence="1 11">Catalyzes the conversion of dihydroorotate to orotate with quinone as electron acceptor.</text>
</comment>
<dbReference type="SUPFAM" id="SSF51395">
    <property type="entry name" value="FMN-linked oxidoreductases"/>
    <property type="match status" value="1"/>
</dbReference>
<evidence type="ECO:0000256" key="1">
    <source>
        <dbReference type="ARBA" id="ARBA00003125"/>
    </source>
</evidence>
<feature type="binding site" evidence="11">
    <location>
        <position position="143"/>
    </location>
    <ligand>
        <name>FMN</name>
        <dbReference type="ChEBI" id="CHEBI:58210"/>
    </ligand>
</feature>
<evidence type="ECO:0000256" key="8">
    <source>
        <dbReference type="ARBA" id="ARBA00023002"/>
    </source>
</evidence>
<comment type="pathway">
    <text evidence="3 11">Pyrimidine metabolism; UMP biosynthesis via de novo pathway; orotate from (S)-dihydroorotate (quinone route): step 1/1.</text>
</comment>
<feature type="binding site" evidence="11">
    <location>
        <position position="245"/>
    </location>
    <ligand>
        <name>FMN</name>
        <dbReference type="ChEBI" id="CHEBI:58210"/>
    </ligand>
</feature>
<evidence type="ECO:0000313" key="14">
    <source>
        <dbReference type="Proteomes" id="UP001501410"/>
    </source>
</evidence>
<feature type="active site" description="Nucleophile" evidence="11">
    <location>
        <position position="179"/>
    </location>
</feature>
<feature type="binding site" evidence="11">
    <location>
        <begin position="115"/>
        <end position="119"/>
    </location>
    <ligand>
        <name>substrate</name>
    </ligand>
</feature>
<dbReference type="NCBIfam" id="TIGR01036">
    <property type="entry name" value="pyrD_sub2"/>
    <property type="match status" value="1"/>
</dbReference>
<dbReference type="NCBIfam" id="NF003645">
    <property type="entry name" value="PRK05286.1-2"/>
    <property type="match status" value="1"/>
</dbReference>
<dbReference type="Gene3D" id="3.20.20.70">
    <property type="entry name" value="Aldolase class I"/>
    <property type="match status" value="1"/>
</dbReference>
<evidence type="ECO:0000313" key="13">
    <source>
        <dbReference type="EMBL" id="GAA4458987.1"/>
    </source>
</evidence>
<feature type="binding site" evidence="11">
    <location>
        <position position="176"/>
    </location>
    <ligand>
        <name>substrate</name>
    </ligand>
</feature>
<feature type="binding site" evidence="11">
    <location>
        <position position="217"/>
    </location>
    <ligand>
        <name>FMN</name>
        <dbReference type="ChEBI" id="CHEBI:58210"/>
    </ligand>
</feature>
<comment type="caution">
    <text evidence="13">The sequence shown here is derived from an EMBL/GenBank/DDBJ whole genome shotgun (WGS) entry which is preliminary data.</text>
</comment>
<evidence type="ECO:0000259" key="12">
    <source>
        <dbReference type="Pfam" id="PF01180"/>
    </source>
</evidence>
<comment type="subcellular location">
    <subcellularLocation>
        <location evidence="11">Cell membrane</location>
        <topology evidence="11">Peripheral membrane protein</topology>
    </subcellularLocation>
    <subcellularLocation>
        <location evidence="2">Membrane</location>
    </subcellularLocation>
</comment>
<name>A0ABP8N012_9BACT</name>
<dbReference type="InterPro" id="IPR001295">
    <property type="entry name" value="Dihydroorotate_DH_CS"/>
</dbReference>
<dbReference type="EMBL" id="BAABEZ010000024">
    <property type="protein sequence ID" value="GAA4458987.1"/>
    <property type="molecule type" value="Genomic_DNA"/>
</dbReference>
<evidence type="ECO:0000256" key="6">
    <source>
        <dbReference type="ARBA" id="ARBA00022643"/>
    </source>
</evidence>
<accession>A0ABP8N012</accession>
<organism evidence="13 14">
    <name type="scientific">Rurimicrobium arvi</name>
    <dbReference type="NCBI Taxonomy" id="2049916"/>
    <lineage>
        <taxon>Bacteria</taxon>
        <taxon>Pseudomonadati</taxon>
        <taxon>Bacteroidota</taxon>
        <taxon>Chitinophagia</taxon>
        <taxon>Chitinophagales</taxon>
        <taxon>Chitinophagaceae</taxon>
        <taxon>Rurimicrobium</taxon>
    </lineage>
</organism>
<feature type="binding site" evidence="11">
    <location>
        <position position="269"/>
    </location>
    <ligand>
        <name>FMN</name>
        <dbReference type="ChEBI" id="CHEBI:58210"/>
    </ligand>
</feature>
<comment type="cofactor">
    <cofactor evidence="11">
        <name>FMN</name>
        <dbReference type="ChEBI" id="CHEBI:58210"/>
    </cofactor>
    <text evidence="11">Binds 1 FMN per subunit.</text>
</comment>
<keyword evidence="9 11" id="KW-0472">Membrane</keyword>
<reference evidence="14" key="1">
    <citation type="journal article" date="2019" name="Int. J. Syst. Evol. Microbiol.">
        <title>The Global Catalogue of Microorganisms (GCM) 10K type strain sequencing project: providing services to taxonomists for standard genome sequencing and annotation.</title>
        <authorList>
            <consortium name="The Broad Institute Genomics Platform"/>
            <consortium name="The Broad Institute Genome Sequencing Center for Infectious Disease"/>
            <person name="Wu L."/>
            <person name="Ma J."/>
        </authorList>
    </citation>
    <scope>NUCLEOTIDE SEQUENCE [LARGE SCALE GENOMIC DNA]</scope>
    <source>
        <strain evidence="14">JCM 31921</strain>
    </source>
</reference>
<evidence type="ECO:0000256" key="11">
    <source>
        <dbReference type="HAMAP-Rule" id="MF_00225"/>
    </source>
</evidence>
<evidence type="ECO:0000256" key="7">
    <source>
        <dbReference type="ARBA" id="ARBA00022975"/>
    </source>
</evidence>
<feature type="binding site" evidence="11">
    <location>
        <position position="298"/>
    </location>
    <ligand>
        <name>FMN</name>
        <dbReference type="ChEBI" id="CHEBI:58210"/>
    </ligand>
</feature>
<feature type="binding site" evidence="11">
    <location>
        <position position="90"/>
    </location>
    <ligand>
        <name>FMN</name>
        <dbReference type="ChEBI" id="CHEBI:58210"/>
    </ligand>
</feature>
<dbReference type="NCBIfam" id="NF003652">
    <property type="entry name" value="PRK05286.2-5"/>
    <property type="match status" value="1"/>
</dbReference>
<dbReference type="InterPro" id="IPR050074">
    <property type="entry name" value="DHO_dehydrogenase"/>
</dbReference>
<feature type="binding site" evidence="11">
    <location>
        <begin position="246"/>
        <end position="247"/>
    </location>
    <ligand>
        <name>substrate</name>
    </ligand>
</feature>
<comment type="catalytic activity">
    <reaction evidence="10 11">
        <text>(S)-dihydroorotate + a quinone = orotate + a quinol</text>
        <dbReference type="Rhea" id="RHEA:30187"/>
        <dbReference type="ChEBI" id="CHEBI:24646"/>
        <dbReference type="ChEBI" id="CHEBI:30839"/>
        <dbReference type="ChEBI" id="CHEBI:30864"/>
        <dbReference type="ChEBI" id="CHEBI:132124"/>
        <dbReference type="EC" id="1.3.5.2"/>
    </reaction>
</comment>
<keyword evidence="11" id="KW-1003">Cell membrane</keyword>
<dbReference type="CDD" id="cd04738">
    <property type="entry name" value="DHOD_2_like"/>
    <property type="match status" value="1"/>
</dbReference>
<feature type="binding site" evidence="11">
    <location>
        <position position="181"/>
    </location>
    <ligand>
        <name>substrate</name>
    </ligand>
</feature>
<comment type="subunit">
    <text evidence="11">Monomer.</text>
</comment>